<feature type="signal peptide" evidence="1">
    <location>
        <begin position="1"/>
        <end position="23"/>
    </location>
</feature>
<dbReference type="EMBL" id="JAODUP010000155">
    <property type="protein sequence ID" value="KAK2159293.1"/>
    <property type="molecule type" value="Genomic_DNA"/>
</dbReference>
<dbReference type="AlphaFoldDB" id="A0AAD9N8G6"/>
<proteinExistence type="predicted"/>
<evidence type="ECO:0000313" key="2">
    <source>
        <dbReference type="EMBL" id="KAK2159293.1"/>
    </source>
</evidence>
<gene>
    <name evidence="2" type="ORF">LSH36_155g06030</name>
</gene>
<dbReference type="Proteomes" id="UP001208570">
    <property type="component" value="Unassembled WGS sequence"/>
</dbReference>
<name>A0AAD9N8G6_9ANNE</name>
<reference evidence="2" key="1">
    <citation type="journal article" date="2023" name="Mol. Biol. Evol.">
        <title>Third-Generation Sequencing Reveals the Adaptive Role of the Epigenome in Three Deep-Sea Polychaetes.</title>
        <authorList>
            <person name="Perez M."/>
            <person name="Aroh O."/>
            <person name="Sun Y."/>
            <person name="Lan Y."/>
            <person name="Juniper S.K."/>
            <person name="Young C.R."/>
            <person name="Angers B."/>
            <person name="Qian P.Y."/>
        </authorList>
    </citation>
    <scope>NUCLEOTIDE SEQUENCE</scope>
    <source>
        <strain evidence="2">P08H-3</strain>
    </source>
</reference>
<accession>A0AAD9N8G6</accession>
<organism evidence="2 3">
    <name type="scientific">Paralvinella palmiformis</name>
    <dbReference type="NCBI Taxonomy" id="53620"/>
    <lineage>
        <taxon>Eukaryota</taxon>
        <taxon>Metazoa</taxon>
        <taxon>Spiralia</taxon>
        <taxon>Lophotrochozoa</taxon>
        <taxon>Annelida</taxon>
        <taxon>Polychaeta</taxon>
        <taxon>Sedentaria</taxon>
        <taxon>Canalipalpata</taxon>
        <taxon>Terebellida</taxon>
        <taxon>Terebelliformia</taxon>
        <taxon>Alvinellidae</taxon>
        <taxon>Paralvinella</taxon>
    </lineage>
</organism>
<keyword evidence="1" id="KW-0732">Signal</keyword>
<feature type="chain" id="PRO_5042270260" evidence="1">
    <location>
        <begin position="24"/>
        <end position="379"/>
    </location>
</feature>
<protein>
    <submittedName>
        <fullName evidence="2">Uncharacterized protein</fullName>
    </submittedName>
</protein>
<evidence type="ECO:0000256" key="1">
    <source>
        <dbReference type="SAM" id="SignalP"/>
    </source>
</evidence>
<evidence type="ECO:0000313" key="3">
    <source>
        <dbReference type="Proteomes" id="UP001208570"/>
    </source>
</evidence>
<comment type="caution">
    <text evidence="2">The sequence shown here is derived from an EMBL/GenBank/DDBJ whole genome shotgun (WGS) entry which is preliminary data.</text>
</comment>
<keyword evidence="3" id="KW-1185">Reference proteome</keyword>
<sequence>MKTVSLLLLVVIAVAWIPSPSLSKVRTKRSAFDEMEILFSKMPEERREEYSQLKTLEKFAYRAVMLDMFYRGKGIVGDIRNGEQYNEHLILRHMTPEEKHKYESLSPRNKLKFRKEFKHLIDPDVGKIKQNEKYLDNQAILARIPHKEREIYEDMKPMDKFLFRTALRQRIRVQHGTLRNAEHLNEHEFIRKQSNFRYLNQGELSSEEKELFLQEVKDVLMADRFVQMFAHMKGTQGGERNRERVMLKHMTPDEIGAYESMEPMDKFMFRASIRQRLYPGHGIISYARKGRLIPEKAVLFHMTPSEKEVYLLLSVRERRQFRKSLQDILMADTIRRTKHIKKANEDEARFEKHFRSTLTPDEREDYGGKAHIHSVWGSK</sequence>